<dbReference type="InterPro" id="IPR000477">
    <property type="entry name" value="RT_dom"/>
</dbReference>
<evidence type="ECO:0000256" key="1">
    <source>
        <dbReference type="PROSITE-ProRule" id="PRU00047"/>
    </source>
</evidence>
<dbReference type="Gene3D" id="3.10.10.10">
    <property type="entry name" value="HIV Type 1 Reverse Transcriptase, subunit A, domain 1"/>
    <property type="match status" value="1"/>
</dbReference>
<dbReference type="SUPFAM" id="SSF57756">
    <property type="entry name" value="Retrovirus zinc finger-like domains"/>
    <property type="match status" value="1"/>
</dbReference>
<dbReference type="CDD" id="cd01647">
    <property type="entry name" value="RT_LTR"/>
    <property type="match status" value="1"/>
</dbReference>
<dbReference type="InterPro" id="IPR032567">
    <property type="entry name" value="RTL1-rel"/>
</dbReference>
<dbReference type="Pfam" id="PF08284">
    <property type="entry name" value="RVP_2"/>
    <property type="match status" value="2"/>
</dbReference>
<dbReference type="InterPro" id="IPR036875">
    <property type="entry name" value="Znf_CCHC_sf"/>
</dbReference>
<feature type="region of interest" description="Disordered" evidence="2">
    <location>
        <begin position="1"/>
        <end position="31"/>
    </location>
</feature>
<dbReference type="Pfam" id="PF00098">
    <property type="entry name" value="zf-CCHC"/>
    <property type="match status" value="2"/>
</dbReference>
<accession>A0A6L2L9J3</accession>
<keyword evidence="1" id="KW-0863">Zinc-finger</keyword>
<evidence type="ECO:0000313" key="4">
    <source>
        <dbReference type="EMBL" id="GEU57312.1"/>
    </source>
</evidence>
<keyword evidence="1" id="KW-0479">Metal-binding</keyword>
<evidence type="ECO:0000259" key="3">
    <source>
        <dbReference type="PROSITE" id="PS50158"/>
    </source>
</evidence>
<protein>
    <recommendedName>
        <fullName evidence="3">CCHC-type domain-containing protein</fullName>
    </recommendedName>
</protein>
<sequence length="1736" mass="196210">MRTQSAGRPAAKSLGGGTGVRVGRGGRSRRPREGFSYKEFLACNPKEYDGKGGVVVLTQWIKKMENVQDMSGCSIDQKVKYTAGSFVEEFCPSYEMQKLETKLWNHTMVEVGHAAYTDRFHELARLVPHLVTPKSRKIETYVYGLALQIRRMVVVTEPKTKQKAVQISGALTDEAVRNGSIKKVEKRGNVRELSMDKNGRDDNKRTMTENVFATTVSLVRRENTGTWPKSYAKDCRSVPRNVNPVNTRNLPVRACYECGSTDHVRPACPRLNRAQRPEGNRLNQVATNNEGQGHVNQGNQARGKAFMLGAEEARQDSNIITGIEPNDLGFRYVIEIASRWLVEIDRVIKGCKLEIEGHVFDIHLIPFGHWCFDVIIGMDWLFNHKAEIICHEKVVRIPPLDGKVLRVLGEKLDKNMRQLKSVKAKDKKQREIVVVRDFPESPYRLAPSELEELSGQLKELQDKCFIRPSLSPWGALVLFVKKKDGSFRMCIDYRELNNLTVKNCYPLPRIDDLFDQLQGSQFFSKIDLRSIYHQLRVHEDDILKIVFRTRYGHFEFTVMPFGLTNAPADKLCNAPILALLEGPKDFVVYCDASRIELGCVLMQRGLQRGLDEMIKQMSDGTLYYLDRIWVLLKDEVKAEHQRPSGLLQQPENPVWKWEGIAMDFDYKMERLARLYLNEIVARHGVPISILSDYDSRFTSSVRCASFEALYGRKCHSPLMWTEVGEGQLIAPELAHKTTEKISQIKDRLKAMRDRRKTKDLHTADYTQLYEFLKYNQKEIAQPGMNIGQDRQMQMVGDGNQFRQYAGQNAGNPGGYNDVIRNQVIQNAVQNPKVQNVGNPNGLMGVQGNGNLVADRAEGNAAGHNGNQIRCYNCRGVGHFARDCTVRPRRRDDAYLQTQLLIAQKEEAGIQLQAEEYDLMAAAADLDEIEEYTELLEPIPKPQQVPQNDNNVISEVTDVEQDGETVEQHSANFEETRALYESLYQNLAVEVEKVNSVNCKLKETNADMTTELAKCYQKSVYQEQCLSKKINALHLSTGKQHVVGLVVGPDVAYTMTWTNLKKKMTDKYRPRGEIKKLEVELWNLKVKESDKIERYIGGLPDMIYESVMASKPKTMQDTIEFTTELMDKKISTFAERQAKNKRKFKDTSKNNQNQQQNKKQNTDKAYTTGSSDKKPDEGSKPLCSKCNYHHDGQCAPKCHKCNRVGHLARDYRSAGNANTDSNQSVTGVGGNSNSPTKVYTVSHAGTNPDLNVVTGTFLLNNRYASILFDTGADRSFVSTAFSSQIDITQTTLDHYYDVELADGRIIRLNIIFRGFTLNFLNHPFNIDLMPVELGSFDVIIGMDWLTKYQAVIVCAEKIVCIPWRNETLIVRGDGSDWGNETRLNIISCTKTQNAGTLSIGFVRNERFVGPTEGAIRQRLYKAQFLTLGSSGLVCQEERWIILNVHRLSRTKQANGEESKANVFADALSRKERIKPLIVRALMMTISLELPKQILNAHTEARKPENINKKMLERKSMVFQVGDTVTLKVSPWKGVVHFDKRRKLNPRYVGPFKVLEKVGSVAELPQELSRVHNTFHVSNLKKCYANEPLAVPLDGLHFDDKLHFVEEPIAKVQVLEREIGLLQDEIKSLAELELASRCCKELEDYVEATPDPLVALNKPLGKSTGFWKNFRRKIGKGLLGPKGGSCGGKGGRGGFMAGRADGWSANRLIVLNDGHGSGRLVVRGVLREEAAAYTRDLE</sequence>
<comment type="caution">
    <text evidence="4">The sequence shown here is derived from an EMBL/GenBank/DDBJ whole genome shotgun (WGS) entry which is preliminary data.</text>
</comment>
<dbReference type="InterPro" id="IPR021109">
    <property type="entry name" value="Peptidase_aspartic_dom_sf"/>
</dbReference>
<keyword evidence="1" id="KW-0862">Zinc</keyword>
<dbReference type="GO" id="GO:0006508">
    <property type="term" value="P:proteolysis"/>
    <property type="evidence" value="ECO:0007669"/>
    <property type="project" value="InterPro"/>
</dbReference>
<feature type="compositionally biased region" description="Polar residues" evidence="2">
    <location>
        <begin position="1214"/>
        <end position="1233"/>
    </location>
</feature>
<dbReference type="Gene3D" id="4.10.60.10">
    <property type="entry name" value="Zinc finger, CCHC-type"/>
    <property type="match status" value="1"/>
</dbReference>
<dbReference type="CDD" id="cd00303">
    <property type="entry name" value="retropepsin_like"/>
    <property type="match status" value="1"/>
</dbReference>
<dbReference type="SMART" id="SM00343">
    <property type="entry name" value="ZnF_C2HC"/>
    <property type="match status" value="3"/>
</dbReference>
<dbReference type="GO" id="GO:0003676">
    <property type="term" value="F:nucleic acid binding"/>
    <property type="evidence" value="ECO:0007669"/>
    <property type="project" value="InterPro"/>
</dbReference>
<feature type="compositionally biased region" description="Low complexity" evidence="2">
    <location>
        <begin position="1148"/>
        <end position="1158"/>
    </location>
</feature>
<dbReference type="Pfam" id="PF24626">
    <property type="entry name" value="SH3_Tf2-1"/>
    <property type="match status" value="1"/>
</dbReference>
<reference evidence="4" key="1">
    <citation type="journal article" date="2019" name="Sci. Rep.">
        <title>Draft genome of Tanacetum cinerariifolium, the natural source of mosquito coil.</title>
        <authorList>
            <person name="Yamashiro T."/>
            <person name="Shiraishi A."/>
            <person name="Satake H."/>
            <person name="Nakayama K."/>
        </authorList>
    </citation>
    <scope>NUCLEOTIDE SEQUENCE</scope>
</reference>
<feature type="region of interest" description="Disordered" evidence="2">
    <location>
        <begin position="1212"/>
        <end position="1233"/>
    </location>
</feature>
<organism evidence="4">
    <name type="scientific">Tanacetum cinerariifolium</name>
    <name type="common">Dalmatian daisy</name>
    <name type="synonym">Chrysanthemum cinerariifolium</name>
    <dbReference type="NCBI Taxonomy" id="118510"/>
    <lineage>
        <taxon>Eukaryota</taxon>
        <taxon>Viridiplantae</taxon>
        <taxon>Streptophyta</taxon>
        <taxon>Embryophyta</taxon>
        <taxon>Tracheophyta</taxon>
        <taxon>Spermatophyta</taxon>
        <taxon>Magnoliopsida</taxon>
        <taxon>eudicotyledons</taxon>
        <taxon>Gunneridae</taxon>
        <taxon>Pentapetalae</taxon>
        <taxon>asterids</taxon>
        <taxon>campanulids</taxon>
        <taxon>Asterales</taxon>
        <taxon>Asteraceae</taxon>
        <taxon>Asteroideae</taxon>
        <taxon>Anthemideae</taxon>
        <taxon>Anthemidinae</taxon>
        <taxon>Tanacetum</taxon>
    </lineage>
</organism>
<dbReference type="PROSITE" id="PS50158">
    <property type="entry name" value="ZF_CCHC"/>
    <property type="match status" value="1"/>
</dbReference>
<proteinExistence type="predicted"/>
<feature type="region of interest" description="Disordered" evidence="2">
    <location>
        <begin position="1135"/>
        <end position="1179"/>
    </location>
</feature>
<dbReference type="InterPro" id="IPR056924">
    <property type="entry name" value="SH3_Tf2-1"/>
</dbReference>
<dbReference type="GO" id="GO:0008270">
    <property type="term" value="F:zinc ion binding"/>
    <property type="evidence" value="ECO:0007669"/>
    <property type="project" value="UniProtKB-KW"/>
</dbReference>
<dbReference type="Pfam" id="PF00078">
    <property type="entry name" value="RVT_1"/>
    <property type="match status" value="1"/>
</dbReference>
<dbReference type="SUPFAM" id="SSF56672">
    <property type="entry name" value="DNA/RNA polymerases"/>
    <property type="match status" value="1"/>
</dbReference>
<feature type="domain" description="CCHC-type" evidence="3">
    <location>
        <begin position="869"/>
        <end position="883"/>
    </location>
</feature>
<dbReference type="Gene3D" id="3.30.70.270">
    <property type="match status" value="1"/>
</dbReference>
<evidence type="ECO:0000256" key="2">
    <source>
        <dbReference type="SAM" id="MobiDB-lite"/>
    </source>
</evidence>
<name>A0A6L2L9J3_TANCI</name>
<dbReference type="EMBL" id="BKCJ010003808">
    <property type="protein sequence ID" value="GEU57312.1"/>
    <property type="molecule type" value="Genomic_DNA"/>
</dbReference>
<dbReference type="InterPro" id="IPR001969">
    <property type="entry name" value="Aspartic_peptidase_AS"/>
</dbReference>
<feature type="compositionally biased region" description="Gly residues" evidence="2">
    <location>
        <begin position="14"/>
        <end position="23"/>
    </location>
</feature>
<dbReference type="InterPro" id="IPR043128">
    <property type="entry name" value="Rev_trsase/Diguanyl_cyclase"/>
</dbReference>
<dbReference type="InterPro" id="IPR001878">
    <property type="entry name" value="Znf_CCHC"/>
</dbReference>
<dbReference type="PROSITE" id="PS00141">
    <property type="entry name" value="ASP_PROTEASE"/>
    <property type="match status" value="1"/>
</dbReference>
<dbReference type="SUPFAM" id="SSF50630">
    <property type="entry name" value="Acid proteases"/>
    <property type="match status" value="1"/>
</dbReference>
<dbReference type="PANTHER" id="PTHR15503:SF45">
    <property type="entry name" value="RNA-DIRECTED DNA POLYMERASE HOMOLOG"/>
    <property type="match status" value="1"/>
</dbReference>
<dbReference type="Gene3D" id="2.40.70.10">
    <property type="entry name" value="Acid Proteases"/>
    <property type="match status" value="2"/>
</dbReference>
<dbReference type="InterPro" id="IPR043502">
    <property type="entry name" value="DNA/RNA_pol_sf"/>
</dbReference>
<gene>
    <name evidence="4" type="ORF">Tci_029290</name>
</gene>
<dbReference type="GO" id="GO:0004190">
    <property type="term" value="F:aspartic-type endopeptidase activity"/>
    <property type="evidence" value="ECO:0007669"/>
    <property type="project" value="InterPro"/>
</dbReference>
<dbReference type="PANTHER" id="PTHR15503">
    <property type="entry name" value="LDOC1 RELATED"/>
    <property type="match status" value="1"/>
</dbReference>